<sequence length="156" mass="17444">MDAITKLEAIEGIRLAKARQQRGVDTKDGDLLRRVWADDAVVDCRGVMTDPVTGANSAPQTDVVLHGVDEAVASALDSLAGIVSVHHVSDPEIEIISVTTGRATWPQVDRLWFAAGSPFRAFIGYGYYHETYERVGEDWRIKTMRMERTRLEFVPW</sequence>
<dbReference type="RefSeq" id="WP_093580786.1">
    <property type="nucleotide sequence ID" value="NZ_FPBA01000012.1"/>
</dbReference>
<dbReference type="InterPro" id="IPR032710">
    <property type="entry name" value="NTF2-like_dom_sf"/>
</dbReference>
<evidence type="ECO:0000313" key="3">
    <source>
        <dbReference type="Proteomes" id="UP000199546"/>
    </source>
</evidence>
<dbReference type="EMBL" id="FPBA01000012">
    <property type="protein sequence ID" value="SFT81951.1"/>
    <property type="molecule type" value="Genomic_DNA"/>
</dbReference>
<dbReference type="OrthoDB" id="3173051at2"/>
<organism evidence="2 3">
    <name type="scientific">Geodermatophilus amargosae</name>
    <dbReference type="NCBI Taxonomy" id="1296565"/>
    <lineage>
        <taxon>Bacteria</taxon>
        <taxon>Bacillati</taxon>
        <taxon>Actinomycetota</taxon>
        <taxon>Actinomycetes</taxon>
        <taxon>Geodermatophilales</taxon>
        <taxon>Geodermatophilaceae</taxon>
        <taxon>Geodermatophilus</taxon>
    </lineage>
</organism>
<dbReference type="STRING" id="1296565.SAMN05660657_03252"/>
<keyword evidence="3" id="KW-1185">Reference proteome</keyword>
<proteinExistence type="predicted"/>
<dbReference type="Proteomes" id="UP000199546">
    <property type="component" value="Unassembled WGS sequence"/>
</dbReference>
<feature type="domain" description="SnoaL-like" evidence="1">
    <location>
        <begin position="6"/>
        <end position="145"/>
    </location>
</feature>
<dbReference type="Pfam" id="PF13577">
    <property type="entry name" value="SnoaL_4"/>
    <property type="match status" value="1"/>
</dbReference>
<evidence type="ECO:0000313" key="2">
    <source>
        <dbReference type="EMBL" id="SFT81951.1"/>
    </source>
</evidence>
<dbReference type="Gene3D" id="3.10.450.50">
    <property type="match status" value="1"/>
</dbReference>
<dbReference type="InterPro" id="IPR037401">
    <property type="entry name" value="SnoaL-like"/>
</dbReference>
<dbReference type="SUPFAM" id="SSF54427">
    <property type="entry name" value="NTF2-like"/>
    <property type="match status" value="1"/>
</dbReference>
<evidence type="ECO:0000259" key="1">
    <source>
        <dbReference type="Pfam" id="PF13577"/>
    </source>
</evidence>
<accession>A0A1I7B466</accession>
<dbReference type="AlphaFoldDB" id="A0A1I7B466"/>
<gene>
    <name evidence="2" type="ORF">SAMN05660657_03252</name>
</gene>
<protein>
    <submittedName>
        <fullName evidence="2">SnoaL-like domain-containing protein</fullName>
    </submittedName>
</protein>
<reference evidence="3" key="1">
    <citation type="submission" date="2016-10" db="EMBL/GenBank/DDBJ databases">
        <authorList>
            <person name="Varghese N."/>
            <person name="Submissions S."/>
        </authorList>
    </citation>
    <scope>NUCLEOTIDE SEQUENCE [LARGE SCALE GENOMIC DNA]</scope>
    <source>
        <strain evidence="3">DSM 46136</strain>
    </source>
</reference>
<name>A0A1I7B466_9ACTN</name>